<dbReference type="AlphaFoldDB" id="A0AAN4MVN4"/>
<protein>
    <submittedName>
        <fullName evidence="1">Uncharacterized protein</fullName>
    </submittedName>
</protein>
<dbReference type="Proteomes" id="UP000022433">
    <property type="component" value="Unassembled WGS sequence"/>
</dbReference>
<sequence>MDAPMKNTYYEFVQDLFVFSVFMGFGVFGREEPHCRPPA</sequence>
<evidence type="ECO:0000313" key="1">
    <source>
        <dbReference type="EMBL" id="EYA12234.1"/>
    </source>
</evidence>
<reference evidence="1 2" key="1">
    <citation type="submission" date="2014-02" db="EMBL/GenBank/DDBJ databases">
        <authorList>
            <person name="Sears C."/>
            <person name="Carroll K."/>
            <person name="Sack B.R."/>
            <person name="Qadri F."/>
            <person name="Myers L.L."/>
            <person name="Chung G.-T."/>
            <person name="Escheverria P."/>
            <person name="Fraser C.M."/>
            <person name="Sadzewicz L."/>
            <person name="Shefchek K.A."/>
            <person name="Tallon L."/>
            <person name="Das S.P."/>
            <person name="Daugherty S."/>
            <person name="Mongodin E.F."/>
        </authorList>
    </citation>
    <scope>NUCLEOTIDE SEQUENCE [LARGE SCALE GENOMIC DNA]</scope>
    <source>
        <strain evidence="1 2">1007-1-F #10</strain>
    </source>
</reference>
<proteinExistence type="predicted"/>
<comment type="caution">
    <text evidence="1">The sequence shown here is derived from an EMBL/GenBank/DDBJ whole genome shotgun (WGS) entry which is preliminary data.</text>
</comment>
<organism evidence="1 2">
    <name type="scientific">Bacteroides fragilis str. 1007-1-F #10</name>
    <dbReference type="NCBI Taxonomy" id="1339295"/>
    <lineage>
        <taxon>Bacteria</taxon>
        <taxon>Pseudomonadati</taxon>
        <taxon>Bacteroidota</taxon>
        <taxon>Bacteroidia</taxon>
        <taxon>Bacteroidales</taxon>
        <taxon>Bacteroidaceae</taxon>
        <taxon>Bacteroides</taxon>
    </lineage>
</organism>
<dbReference type="EMBL" id="JGEA01000041">
    <property type="protein sequence ID" value="EYA12234.1"/>
    <property type="molecule type" value="Genomic_DNA"/>
</dbReference>
<evidence type="ECO:0000313" key="2">
    <source>
        <dbReference type="Proteomes" id="UP000022433"/>
    </source>
</evidence>
<accession>A0AAN4MVN4</accession>
<gene>
    <name evidence="1" type="ORF">M104_4707</name>
</gene>
<name>A0AAN4MVN4_BACFG</name>